<keyword evidence="17" id="KW-1185">Reference proteome</keyword>
<evidence type="ECO:0000256" key="2">
    <source>
        <dbReference type="ARBA" id="ARBA00004609"/>
    </source>
</evidence>
<evidence type="ECO:0000256" key="10">
    <source>
        <dbReference type="ARBA" id="ARBA00022833"/>
    </source>
</evidence>
<evidence type="ECO:0000256" key="4">
    <source>
        <dbReference type="ARBA" id="ARBA00022475"/>
    </source>
</evidence>
<dbReference type="STRING" id="67767.A0A0J7L1B5"/>
<keyword evidence="7" id="KW-0479">Metal-binding</keyword>
<dbReference type="Gene3D" id="2.60.40.1910">
    <property type="match status" value="1"/>
</dbReference>
<evidence type="ECO:0000256" key="9">
    <source>
        <dbReference type="ARBA" id="ARBA00022801"/>
    </source>
</evidence>
<dbReference type="Gene3D" id="3.30.2010.30">
    <property type="match status" value="1"/>
</dbReference>
<dbReference type="PaxDb" id="67767-A0A0J7L1B5"/>
<evidence type="ECO:0000256" key="14">
    <source>
        <dbReference type="ARBA" id="ARBA00023288"/>
    </source>
</evidence>
<evidence type="ECO:0000256" key="8">
    <source>
        <dbReference type="ARBA" id="ARBA00022729"/>
    </source>
</evidence>
<keyword evidence="5" id="KW-0336">GPI-anchor</keyword>
<evidence type="ECO:0000256" key="6">
    <source>
        <dbReference type="ARBA" id="ARBA00022670"/>
    </source>
</evidence>
<evidence type="ECO:0000313" key="16">
    <source>
        <dbReference type="EMBL" id="KMQ96378.1"/>
    </source>
</evidence>
<dbReference type="PANTHER" id="PTHR11533:SF290">
    <property type="entry name" value="AMINOPEPTIDASE"/>
    <property type="match status" value="1"/>
</dbReference>
<dbReference type="OrthoDB" id="7629650at2759"/>
<evidence type="ECO:0000256" key="12">
    <source>
        <dbReference type="ARBA" id="ARBA00023136"/>
    </source>
</evidence>
<dbReference type="Gene3D" id="1.25.50.20">
    <property type="match status" value="1"/>
</dbReference>
<feature type="domain" description="ERAP1-like C-terminal" evidence="15">
    <location>
        <begin position="250"/>
        <end position="528"/>
    </location>
</feature>
<evidence type="ECO:0000256" key="7">
    <source>
        <dbReference type="ARBA" id="ARBA00022723"/>
    </source>
</evidence>
<proteinExistence type="inferred from homology"/>
<dbReference type="GO" id="GO:0043171">
    <property type="term" value="P:peptide catabolic process"/>
    <property type="evidence" value="ECO:0007669"/>
    <property type="project" value="TreeGrafter"/>
</dbReference>
<dbReference type="GO" id="GO:0005737">
    <property type="term" value="C:cytoplasm"/>
    <property type="evidence" value="ECO:0007669"/>
    <property type="project" value="TreeGrafter"/>
</dbReference>
<keyword evidence="10" id="KW-0862">Zinc</keyword>
<sequence>MPSRRSEVDSADGKLWTYFETTPVMSTNILGFVIADYDYVSNLDGTMKIWGPRHLLPYATHPLDIAEKATRELERFTNSTVHVPKMDHVSIPHYVSRATENWGMIAYVEYSSATPDDLWKALQDALDESDVPHDDFKVKEVMDTWFKQAAYPVVTINRDYDTGEIKATQQKRVQFSESNDSEGNDAWWIPLNYMTQSNPNSSSTLATHWLKPQNESVTIEGVNINDWIIVNKQLTGKYRRDISCFLILNTGYYRVNYDITNWKRIAAFLNSDDYDKIPILNRAQIIDDVYYMIAIKQLDFIISFEIINYLSREIDPIPWYPAFRIIQRFEDYLWMPQVAAIFKPYFFNLTHKLFEHIGFDEHPDDDPATIEIRSDFNRIACLYNTHPHILDKCRAKAIAKLLAYIEEPNKIFPNQKVICFGLIQANESIWNQFLQRGNETARSHLMFLGCSENLDIVEKHLNSFEENDRYNYLFRNMLENLPNVDTAIDFFIKKFDEIDQADKFILRLIIMSIGEDQIEKIKAFAEQRGLDISKHLADRIENLSKLNDNLSKIRSALENIQFSVAMHITLNNDTSQANKIEV</sequence>
<dbReference type="AlphaFoldDB" id="A0A0J7L1B5"/>
<dbReference type="InterPro" id="IPR024571">
    <property type="entry name" value="ERAP1-like_C_dom"/>
</dbReference>
<protein>
    <submittedName>
        <fullName evidence="16">Aminopeptidase n</fullName>
    </submittedName>
</protein>
<keyword evidence="11" id="KW-0482">Metalloprotease</keyword>
<dbReference type="GO" id="GO:0098552">
    <property type="term" value="C:side of membrane"/>
    <property type="evidence" value="ECO:0007669"/>
    <property type="project" value="UniProtKB-KW"/>
</dbReference>
<dbReference type="Proteomes" id="UP000036403">
    <property type="component" value="Unassembled WGS sequence"/>
</dbReference>
<evidence type="ECO:0000256" key="5">
    <source>
        <dbReference type="ARBA" id="ARBA00022622"/>
    </source>
</evidence>
<evidence type="ECO:0000256" key="1">
    <source>
        <dbReference type="ARBA" id="ARBA00001947"/>
    </source>
</evidence>
<gene>
    <name evidence="16" type="ORF">RF55_3334</name>
</gene>
<dbReference type="SUPFAM" id="SSF55486">
    <property type="entry name" value="Metalloproteases ('zincins'), catalytic domain"/>
    <property type="match status" value="1"/>
</dbReference>
<dbReference type="FunFam" id="2.60.40.1910:FF:000008">
    <property type="entry name" value="Aminopeptidase"/>
    <property type="match status" value="1"/>
</dbReference>
<dbReference type="GO" id="GO:0042277">
    <property type="term" value="F:peptide binding"/>
    <property type="evidence" value="ECO:0007669"/>
    <property type="project" value="TreeGrafter"/>
</dbReference>
<dbReference type="GO" id="GO:0006508">
    <property type="term" value="P:proteolysis"/>
    <property type="evidence" value="ECO:0007669"/>
    <property type="project" value="UniProtKB-KW"/>
</dbReference>
<keyword evidence="9" id="KW-0378">Hydrolase</keyword>
<dbReference type="PANTHER" id="PTHR11533">
    <property type="entry name" value="PROTEASE M1 ZINC METALLOPROTEASE"/>
    <property type="match status" value="1"/>
</dbReference>
<comment type="subcellular location">
    <subcellularLocation>
        <location evidence="2">Cell membrane</location>
        <topology evidence="2">Lipid-anchor</topology>
        <topology evidence="2">GPI-anchor</topology>
    </subcellularLocation>
</comment>
<comment type="similarity">
    <text evidence="3">Belongs to the peptidase M1 family.</text>
</comment>
<keyword evidence="13" id="KW-0325">Glycoprotein</keyword>
<name>A0A0J7L1B5_LASNI</name>
<dbReference type="GO" id="GO:0005886">
    <property type="term" value="C:plasma membrane"/>
    <property type="evidence" value="ECO:0007669"/>
    <property type="project" value="UniProtKB-SubCell"/>
</dbReference>
<accession>A0A0J7L1B5</accession>
<keyword evidence="6" id="KW-0645">Protease</keyword>
<dbReference type="Gene3D" id="1.10.390.10">
    <property type="entry name" value="Neutral Protease Domain 2"/>
    <property type="match status" value="1"/>
</dbReference>
<keyword evidence="16" id="KW-0031">Aminopeptidase</keyword>
<dbReference type="Pfam" id="PF11838">
    <property type="entry name" value="ERAP1_C"/>
    <property type="match status" value="1"/>
</dbReference>
<keyword evidence="4" id="KW-1003">Cell membrane</keyword>
<dbReference type="GO" id="GO:0008270">
    <property type="term" value="F:zinc ion binding"/>
    <property type="evidence" value="ECO:0007669"/>
    <property type="project" value="TreeGrafter"/>
</dbReference>
<dbReference type="EMBL" id="LBMM01001404">
    <property type="protein sequence ID" value="KMQ96378.1"/>
    <property type="molecule type" value="Genomic_DNA"/>
</dbReference>
<keyword evidence="8" id="KW-0732">Signal</keyword>
<dbReference type="InterPro" id="IPR027268">
    <property type="entry name" value="Peptidase_M4/M1_CTD_sf"/>
</dbReference>
<dbReference type="InterPro" id="IPR050344">
    <property type="entry name" value="Peptidase_M1_aminopeptidases"/>
</dbReference>
<evidence type="ECO:0000259" key="15">
    <source>
        <dbReference type="Pfam" id="PF11838"/>
    </source>
</evidence>
<reference evidence="16 17" key="1">
    <citation type="submission" date="2015-04" db="EMBL/GenBank/DDBJ databases">
        <title>Lasius niger genome sequencing.</title>
        <authorList>
            <person name="Konorov E.A."/>
            <person name="Nikitin M.A."/>
            <person name="Kirill M.V."/>
            <person name="Chang P."/>
        </authorList>
    </citation>
    <scope>NUCLEOTIDE SEQUENCE [LARGE SCALE GENOMIC DNA]</scope>
    <source>
        <tissue evidence="16">Whole</tissue>
    </source>
</reference>
<comment type="cofactor">
    <cofactor evidence="1">
        <name>Zn(2+)</name>
        <dbReference type="ChEBI" id="CHEBI:29105"/>
    </cofactor>
</comment>
<comment type="caution">
    <text evidence="16">The sequence shown here is derived from an EMBL/GenBank/DDBJ whole genome shotgun (WGS) entry which is preliminary data.</text>
</comment>
<evidence type="ECO:0000256" key="13">
    <source>
        <dbReference type="ARBA" id="ARBA00023180"/>
    </source>
</evidence>
<evidence type="ECO:0000256" key="11">
    <source>
        <dbReference type="ARBA" id="ARBA00023049"/>
    </source>
</evidence>
<dbReference type="GO" id="GO:0070006">
    <property type="term" value="F:metalloaminopeptidase activity"/>
    <property type="evidence" value="ECO:0007669"/>
    <property type="project" value="TreeGrafter"/>
</dbReference>
<organism evidence="16 17">
    <name type="scientific">Lasius niger</name>
    <name type="common">Black garden ant</name>
    <dbReference type="NCBI Taxonomy" id="67767"/>
    <lineage>
        <taxon>Eukaryota</taxon>
        <taxon>Metazoa</taxon>
        <taxon>Ecdysozoa</taxon>
        <taxon>Arthropoda</taxon>
        <taxon>Hexapoda</taxon>
        <taxon>Insecta</taxon>
        <taxon>Pterygota</taxon>
        <taxon>Neoptera</taxon>
        <taxon>Endopterygota</taxon>
        <taxon>Hymenoptera</taxon>
        <taxon>Apocrita</taxon>
        <taxon>Aculeata</taxon>
        <taxon>Formicoidea</taxon>
        <taxon>Formicidae</taxon>
        <taxon>Formicinae</taxon>
        <taxon>Lasius</taxon>
        <taxon>Lasius</taxon>
    </lineage>
</organism>
<keyword evidence="12" id="KW-0472">Membrane</keyword>
<keyword evidence="14" id="KW-0449">Lipoprotein</keyword>
<evidence type="ECO:0000313" key="17">
    <source>
        <dbReference type="Proteomes" id="UP000036403"/>
    </source>
</evidence>
<dbReference type="GO" id="GO:0005615">
    <property type="term" value="C:extracellular space"/>
    <property type="evidence" value="ECO:0007669"/>
    <property type="project" value="TreeGrafter"/>
</dbReference>
<evidence type="ECO:0000256" key="3">
    <source>
        <dbReference type="ARBA" id="ARBA00010136"/>
    </source>
</evidence>